<keyword evidence="1" id="KW-0732">Signal</keyword>
<evidence type="ECO:0000256" key="1">
    <source>
        <dbReference type="SAM" id="SignalP"/>
    </source>
</evidence>
<comment type="caution">
    <text evidence="2">The sequence shown here is derived from an EMBL/GenBank/DDBJ whole genome shotgun (WGS) entry which is preliminary data.</text>
</comment>
<dbReference type="RefSeq" id="WP_183255674.1">
    <property type="nucleotide sequence ID" value="NZ_BAAAFF010000001.1"/>
</dbReference>
<evidence type="ECO:0000313" key="2">
    <source>
        <dbReference type="EMBL" id="MBB5292838.1"/>
    </source>
</evidence>
<proteinExistence type="predicted"/>
<feature type="signal peptide" evidence="1">
    <location>
        <begin position="1"/>
        <end position="22"/>
    </location>
</feature>
<accession>A0A7W8I174</accession>
<dbReference type="EMBL" id="JACHFZ010000005">
    <property type="protein sequence ID" value="MBB5292838.1"/>
    <property type="molecule type" value="Genomic_DNA"/>
</dbReference>
<gene>
    <name evidence="2" type="ORF">HNQ67_002375</name>
</gene>
<dbReference type="PROSITE" id="PS51257">
    <property type="entry name" value="PROKAR_LIPOPROTEIN"/>
    <property type="match status" value="1"/>
</dbReference>
<dbReference type="Proteomes" id="UP000566663">
    <property type="component" value="Unassembled WGS sequence"/>
</dbReference>
<reference evidence="2 3" key="1">
    <citation type="submission" date="2020-08" db="EMBL/GenBank/DDBJ databases">
        <title>Genomic Encyclopedia of Type Strains, Phase IV (KMG-IV): sequencing the most valuable type-strain genomes for metagenomic binning, comparative biology and taxonomic classification.</title>
        <authorList>
            <person name="Goeker M."/>
        </authorList>
    </citation>
    <scope>NUCLEOTIDE SEQUENCE [LARGE SCALE GENOMIC DNA]</scope>
    <source>
        <strain evidence="2 3">DSM 25335</strain>
    </source>
</reference>
<evidence type="ECO:0000313" key="3">
    <source>
        <dbReference type="Proteomes" id="UP000566663"/>
    </source>
</evidence>
<evidence type="ECO:0008006" key="4">
    <source>
        <dbReference type="Google" id="ProtNLM"/>
    </source>
</evidence>
<organism evidence="2 3">
    <name type="scientific">Brevundimonas basaltis</name>
    <dbReference type="NCBI Taxonomy" id="472166"/>
    <lineage>
        <taxon>Bacteria</taxon>
        <taxon>Pseudomonadati</taxon>
        <taxon>Pseudomonadota</taxon>
        <taxon>Alphaproteobacteria</taxon>
        <taxon>Caulobacterales</taxon>
        <taxon>Caulobacteraceae</taxon>
        <taxon>Brevundimonas</taxon>
    </lineage>
</organism>
<dbReference type="PROSITE" id="PS51318">
    <property type="entry name" value="TAT"/>
    <property type="match status" value="1"/>
</dbReference>
<keyword evidence="3" id="KW-1185">Reference proteome</keyword>
<sequence>MRLARRGFILGGAALVSGCATAAARPVVTAAGQQVPPTIPVERPPEVITAQLNSTRPLDPRGSVRKELMDRALAALDIHEGKITQRDRMYLVDFQKFSGDERLYEVDLHGGAVTLMRTTHGRGSDPSHTGFATTFSNTPDSYMSSVGAYATAGAGHGPQQGPNVLLDGLEYTNNLARERAIIVHGADYADPAFLAREGKLGRSYGCFSVAHHDLPALRERMGEGRLLFAWA</sequence>
<feature type="chain" id="PRO_5030631003" description="Twin-arginine translocation pathway signal" evidence="1">
    <location>
        <begin position="23"/>
        <end position="231"/>
    </location>
</feature>
<dbReference type="InterPro" id="IPR032676">
    <property type="entry name" value="YkuD_2"/>
</dbReference>
<dbReference type="InterPro" id="IPR006311">
    <property type="entry name" value="TAT_signal"/>
</dbReference>
<protein>
    <recommendedName>
        <fullName evidence="4">Twin-arginine translocation pathway signal</fullName>
    </recommendedName>
</protein>
<dbReference type="PANTHER" id="PTHR38477">
    <property type="entry name" value="HYPOTHETICAL EXPORTED PROTEIN"/>
    <property type="match status" value="1"/>
</dbReference>
<dbReference type="Pfam" id="PF13645">
    <property type="entry name" value="YkuD_2"/>
    <property type="match status" value="1"/>
</dbReference>
<dbReference type="PANTHER" id="PTHR38477:SF1">
    <property type="entry name" value="MUREIN L,D-TRANSPEPTIDASE CATALYTIC DOMAIN FAMILY PROTEIN"/>
    <property type="match status" value="1"/>
</dbReference>
<name>A0A7W8I174_9CAUL</name>
<dbReference type="AlphaFoldDB" id="A0A7W8I174"/>